<proteinExistence type="predicted"/>
<protein>
    <submittedName>
        <fullName evidence="2">Uncharacterized protein</fullName>
    </submittedName>
</protein>
<dbReference type="Proteomes" id="UP000037035">
    <property type="component" value="Unassembled WGS sequence"/>
</dbReference>
<name>A0A0L6VEL5_9BASI</name>
<dbReference type="OrthoDB" id="1681765at2759"/>
<keyword evidence="1" id="KW-0472">Membrane</keyword>
<evidence type="ECO:0000313" key="3">
    <source>
        <dbReference type="Proteomes" id="UP000037035"/>
    </source>
</evidence>
<sequence>MDRNMDNQDHDDEEVKEMVAVYDFSMIFTYLRSSEFMIPLAIFTWLALATILIGVYWSHIEVHCFLSETPCADLVGFFLKRPETSIWCPQTNIKMILTTSNYKLEQQYNCVIACACIHNINVLWNGH</sequence>
<dbReference type="VEuPathDB" id="FungiDB:VP01_1910g5"/>
<comment type="caution">
    <text evidence="2">The sequence shown here is derived from an EMBL/GenBank/DDBJ whole genome shotgun (WGS) entry which is preliminary data.</text>
</comment>
<accession>A0A0L6VEL5</accession>
<evidence type="ECO:0000256" key="1">
    <source>
        <dbReference type="SAM" id="Phobius"/>
    </source>
</evidence>
<keyword evidence="3" id="KW-1185">Reference proteome</keyword>
<reference evidence="2 3" key="1">
    <citation type="submission" date="2015-08" db="EMBL/GenBank/DDBJ databases">
        <title>Next Generation Sequencing and Analysis of the Genome of Puccinia sorghi L Schw, the Causal Agent of Maize Common Rust.</title>
        <authorList>
            <person name="Rochi L."/>
            <person name="Burguener G."/>
            <person name="Darino M."/>
            <person name="Turjanski A."/>
            <person name="Kreff E."/>
            <person name="Dieguez M.J."/>
            <person name="Sacco F."/>
        </authorList>
    </citation>
    <scope>NUCLEOTIDE SEQUENCE [LARGE SCALE GENOMIC DNA]</scope>
    <source>
        <strain evidence="2 3">RO10H11247</strain>
    </source>
</reference>
<feature type="transmembrane region" description="Helical" evidence="1">
    <location>
        <begin position="36"/>
        <end position="57"/>
    </location>
</feature>
<keyword evidence="1" id="KW-0812">Transmembrane</keyword>
<dbReference type="AlphaFoldDB" id="A0A0L6VEL5"/>
<evidence type="ECO:0000313" key="2">
    <source>
        <dbReference type="EMBL" id="KNZ58545.1"/>
    </source>
</evidence>
<keyword evidence="1" id="KW-1133">Transmembrane helix</keyword>
<organism evidence="2 3">
    <name type="scientific">Puccinia sorghi</name>
    <dbReference type="NCBI Taxonomy" id="27349"/>
    <lineage>
        <taxon>Eukaryota</taxon>
        <taxon>Fungi</taxon>
        <taxon>Dikarya</taxon>
        <taxon>Basidiomycota</taxon>
        <taxon>Pucciniomycotina</taxon>
        <taxon>Pucciniomycetes</taxon>
        <taxon>Pucciniales</taxon>
        <taxon>Pucciniaceae</taxon>
        <taxon>Puccinia</taxon>
    </lineage>
</organism>
<dbReference type="EMBL" id="LAVV01006738">
    <property type="protein sequence ID" value="KNZ58545.1"/>
    <property type="molecule type" value="Genomic_DNA"/>
</dbReference>
<gene>
    <name evidence="2" type="ORF">VP01_1910g5</name>
</gene>